<gene>
    <name evidence="7" type="ORF">ACFSYJ_01755</name>
</gene>
<dbReference type="EMBL" id="JBHUKU010000002">
    <property type="protein sequence ID" value="MFD2457299.1"/>
    <property type="molecule type" value="Genomic_DNA"/>
</dbReference>
<feature type="DNA-binding region" description="H-T-H motif" evidence="4">
    <location>
        <begin position="49"/>
        <end position="68"/>
    </location>
</feature>
<comment type="caution">
    <text evidence="7">The sequence shown here is derived from an EMBL/GenBank/DDBJ whole genome shotgun (WGS) entry which is preliminary data.</text>
</comment>
<reference evidence="8" key="1">
    <citation type="journal article" date="2019" name="Int. J. Syst. Evol. Microbiol.">
        <title>The Global Catalogue of Microorganisms (GCM) 10K type strain sequencing project: providing services to taxonomists for standard genome sequencing and annotation.</title>
        <authorList>
            <consortium name="The Broad Institute Genomics Platform"/>
            <consortium name="The Broad Institute Genome Sequencing Center for Infectious Disease"/>
            <person name="Wu L."/>
            <person name="Ma J."/>
        </authorList>
    </citation>
    <scope>NUCLEOTIDE SEQUENCE [LARGE SCALE GENOMIC DNA]</scope>
    <source>
        <strain evidence="8">CGMCC 4.7643</strain>
    </source>
</reference>
<accession>A0ABW5GAB2</accession>
<evidence type="ECO:0000313" key="7">
    <source>
        <dbReference type="EMBL" id="MFD2457299.1"/>
    </source>
</evidence>
<dbReference type="InterPro" id="IPR004111">
    <property type="entry name" value="Repressor_TetR_C"/>
</dbReference>
<feature type="region of interest" description="Disordered" evidence="5">
    <location>
        <begin position="1"/>
        <end position="21"/>
    </location>
</feature>
<dbReference type="Gene3D" id="1.10.10.60">
    <property type="entry name" value="Homeodomain-like"/>
    <property type="match status" value="1"/>
</dbReference>
<dbReference type="PANTHER" id="PTHR30055:SF151">
    <property type="entry name" value="TRANSCRIPTIONAL REGULATORY PROTEIN"/>
    <property type="match status" value="1"/>
</dbReference>
<evidence type="ECO:0000256" key="1">
    <source>
        <dbReference type="ARBA" id="ARBA00023015"/>
    </source>
</evidence>
<proteinExistence type="predicted"/>
<keyword evidence="8" id="KW-1185">Reference proteome</keyword>
<organism evidence="7 8">
    <name type="scientific">Amycolatopsis samaneae</name>
    <dbReference type="NCBI Taxonomy" id="664691"/>
    <lineage>
        <taxon>Bacteria</taxon>
        <taxon>Bacillati</taxon>
        <taxon>Actinomycetota</taxon>
        <taxon>Actinomycetes</taxon>
        <taxon>Pseudonocardiales</taxon>
        <taxon>Pseudonocardiaceae</taxon>
        <taxon>Amycolatopsis</taxon>
    </lineage>
</organism>
<name>A0ABW5GAB2_9PSEU</name>
<sequence>MTEEHDPARTARVLWRDGPKPATRTRLSADTIVASAIAVADAEGLAGVSMQRIAEVLGYTAMGLYRHVANKATLVAAMTDTAYGAAPAPRRADGWRAEIESWATELWRVYQAHPWLVEVPTRSAPIGPNELAWFEALARPLAELDAAGLDVIGVATFLSSAVRDLARIALELDADQTAHAEVLAEHLDGKRFPTLSRLFGHAGPADDTADLGPALQHGLHLLLDGIELRLPTGKEPENHD</sequence>
<dbReference type="InterPro" id="IPR001647">
    <property type="entry name" value="HTH_TetR"/>
</dbReference>
<dbReference type="InterPro" id="IPR036271">
    <property type="entry name" value="Tet_transcr_reg_TetR-rel_C_sf"/>
</dbReference>
<dbReference type="SUPFAM" id="SSF48498">
    <property type="entry name" value="Tetracyclin repressor-like, C-terminal domain"/>
    <property type="match status" value="1"/>
</dbReference>
<feature type="domain" description="HTH tetR-type" evidence="6">
    <location>
        <begin position="26"/>
        <end position="86"/>
    </location>
</feature>
<dbReference type="InterPro" id="IPR009057">
    <property type="entry name" value="Homeodomain-like_sf"/>
</dbReference>
<feature type="compositionally biased region" description="Basic and acidic residues" evidence="5">
    <location>
        <begin position="1"/>
        <end position="19"/>
    </location>
</feature>
<evidence type="ECO:0000256" key="5">
    <source>
        <dbReference type="SAM" id="MobiDB-lite"/>
    </source>
</evidence>
<dbReference type="InterPro" id="IPR050109">
    <property type="entry name" value="HTH-type_TetR-like_transc_reg"/>
</dbReference>
<evidence type="ECO:0000313" key="8">
    <source>
        <dbReference type="Proteomes" id="UP001597419"/>
    </source>
</evidence>
<dbReference type="PANTHER" id="PTHR30055">
    <property type="entry name" value="HTH-TYPE TRANSCRIPTIONAL REGULATOR RUTR"/>
    <property type="match status" value="1"/>
</dbReference>
<keyword evidence="1" id="KW-0805">Transcription regulation</keyword>
<dbReference type="SUPFAM" id="SSF46689">
    <property type="entry name" value="Homeodomain-like"/>
    <property type="match status" value="1"/>
</dbReference>
<keyword evidence="3" id="KW-0804">Transcription</keyword>
<evidence type="ECO:0000259" key="6">
    <source>
        <dbReference type="PROSITE" id="PS50977"/>
    </source>
</evidence>
<evidence type="ECO:0000256" key="3">
    <source>
        <dbReference type="ARBA" id="ARBA00023163"/>
    </source>
</evidence>
<keyword evidence="2 4" id="KW-0238">DNA-binding</keyword>
<evidence type="ECO:0000256" key="4">
    <source>
        <dbReference type="PROSITE-ProRule" id="PRU00335"/>
    </source>
</evidence>
<dbReference type="Pfam" id="PF02909">
    <property type="entry name" value="TetR_C_1"/>
    <property type="match status" value="1"/>
</dbReference>
<evidence type="ECO:0000256" key="2">
    <source>
        <dbReference type="ARBA" id="ARBA00023125"/>
    </source>
</evidence>
<dbReference type="Pfam" id="PF00440">
    <property type="entry name" value="TetR_N"/>
    <property type="match status" value="1"/>
</dbReference>
<dbReference type="Proteomes" id="UP001597419">
    <property type="component" value="Unassembled WGS sequence"/>
</dbReference>
<protein>
    <submittedName>
        <fullName evidence="7">TetR/AcrR family transcriptional regulator</fullName>
    </submittedName>
</protein>
<dbReference type="RefSeq" id="WP_345388486.1">
    <property type="nucleotide sequence ID" value="NZ_BAABHG010000003.1"/>
</dbReference>
<dbReference type="PROSITE" id="PS50977">
    <property type="entry name" value="HTH_TETR_2"/>
    <property type="match status" value="1"/>
</dbReference>
<dbReference type="Gene3D" id="1.10.357.10">
    <property type="entry name" value="Tetracycline Repressor, domain 2"/>
    <property type="match status" value="1"/>
</dbReference>